<keyword evidence="1 4" id="KW-0808">Transferase</keyword>
<feature type="domain" description="N-acetyltransferase" evidence="3">
    <location>
        <begin position="3"/>
        <end position="154"/>
    </location>
</feature>
<dbReference type="RefSeq" id="WP_070991593.1">
    <property type="nucleotide sequence ID" value="NZ_CBCSHD010000001.1"/>
</dbReference>
<evidence type="ECO:0000259" key="3">
    <source>
        <dbReference type="PROSITE" id="PS51186"/>
    </source>
</evidence>
<dbReference type="PANTHER" id="PTHR43877">
    <property type="entry name" value="AMINOALKYLPHOSPHONATE N-ACETYLTRANSFERASE-RELATED-RELATED"/>
    <property type="match status" value="1"/>
</dbReference>
<dbReference type="Proteomes" id="UP000180253">
    <property type="component" value="Unassembled WGS sequence"/>
</dbReference>
<comment type="caution">
    <text evidence="4">The sequence shown here is derived from an EMBL/GenBank/DDBJ whole genome shotgun (WGS) entry which is preliminary data.</text>
</comment>
<keyword evidence="2" id="KW-0012">Acyltransferase</keyword>
<evidence type="ECO:0000313" key="5">
    <source>
        <dbReference type="Proteomes" id="UP000180253"/>
    </source>
</evidence>
<dbReference type="EMBL" id="MNAN01000028">
    <property type="protein sequence ID" value="OHU96026.1"/>
    <property type="molecule type" value="Genomic_DNA"/>
</dbReference>
<reference evidence="4 5" key="1">
    <citation type="submission" date="2016-10" db="EMBL/GenBank/DDBJ databases">
        <title>Pseudoalteromonas amylolytica sp. nov., isolated from the surface seawater.</title>
        <authorList>
            <person name="Wu Y.-H."/>
            <person name="Cheng H."/>
            <person name="Jin X.-B."/>
            <person name="Wang C.-S."/>
            <person name="Xu X.-W."/>
        </authorList>
    </citation>
    <scope>NUCLEOTIDE SEQUENCE [LARGE SCALE GENOMIC DNA]</scope>
    <source>
        <strain evidence="4 5">JCM 12483</strain>
    </source>
</reference>
<organism evidence="4 5">
    <name type="scientific">Pseudoalteromonas byunsanensis</name>
    <dbReference type="NCBI Taxonomy" id="327939"/>
    <lineage>
        <taxon>Bacteria</taxon>
        <taxon>Pseudomonadati</taxon>
        <taxon>Pseudomonadota</taxon>
        <taxon>Gammaproteobacteria</taxon>
        <taxon>Alteromonadales</taxon>
        <taxon>Pseudoalteromonadaceae</taxon>
        <taxon>Pseudoalteromonas</taxon>
    </lineage>
</organism>
<dbReference type="GO" id="GO:0016747">
    <property type="term" value="F:acyltransferase activity, transferring groups other than amino-acyl groups"/>
    <property type="evidence" value="ECO:0007669"/>
    <property type="project" value="InterPro"/>
</dbReference>
<name>A0A1S1N8P0_9GAMM</name>
<dbReference type="InterPro" id="IPR000182">
    <property type="entry name" value="GNAT_dom"/>
</dbReference>
<dbReference type="InterPro" id="IPR050832">
    <property type="entry name" value="Bact_Acetyltransf"/>
</dbReference>
<evidence type="ECO:0000313" key="4">
    <source>
        <dbReference type="EMBL" id="OHU96026.1"/>
    </source>
</evidence>
<proteinExistence type="predicted"/>
<dbReference type="AlphaFoldDB" id="A0A1S1N8P0"/>
<dbReference type="Gene3D" id="3.40.630.30">
    <property type="match status" value="1"/>
</dbReference>
<evidence type="ECO:0000256" key="2">
    <source>
        <dbReference type="ARBA" id="ARBA00023315"/>
    </source>
</evidence>
<gene>
    <name evidence="4" type="ORF">BIW53_09510</name>
</gene>
<dbReference type="InterPro" id="IPR016181">
    <property type="entry name" value="Acyl_CoA_acyltransferase"/>
</dbReference>
<protein>
    <submittedName>
        <fullName evidence="4">GNAT family N-acetyltransferase</fullName>
    </submittedName>
</protein>
<dbReference type="Pfam" id="PF00583">
    <property type="entry name" value="Acetyltransf_1"/>
    <property type="match status" value="1"/>
</dbReference>
<dbReference type="OrthoDB" id="7678938at2"/>
<accession>A0A1S1N8P0</accession>
<sequence>MDILFLADKVELKPQVAKWYFEQWGNIIENASIALFEQQLDEYLNRDCMPLIVVALEGEQMIGVAQLKYREMSIYPDREHWLGGVFVAPKWRGKEVATALVDRVEQAAKSIGIKELFLQTEALEGGLYKRVGWQNLERVTYCGVDVQVMSKRLTA</sequence>
<dbReference type="STRING" id="327939.BIW53_09510"/>
<dbReference type="CDD" id="cd04301">
    <property type="entry name" value="NAT_SF"/>
    <property type="match status" value="1"/>
</dbReference>
<dbReference type="PROSITE" id="PS51186">
    <property type="entry name" value="GNAT"/>
    <property type="match status" value="1"/>
</dbReference>
<dbReference type="SUPFAM" id="SSF55729">
    <property type="entry name" value="Acyl-CoA N-acyltransferases (Nat)"/>
    <property type="match status" value="1"/>
</dbReference>
<keyword evidence="5" id="KW-1185">Reference proteome</keyword>
<dbReference type="PANTHER" id="PTHR43877:SF2">
    <property type="entry name" value="AMINOALKYLPHOSPHONATE N-ACETYLTRANSFERASE-RELATED"/>
    <property type="match status" value="1"/>
</dbReference>
<evidence type="ECO:0000256" key="1">
    <source>
        <dbReference type="ARBA" id="ARBA00022679"/>
    </source>
</evidence>